<feature type="region of interest" description="Disordered" evidence="1">
    <location>
        <begin position="1"/>
        <end position="83"/>
    </location>
</feature>
<comment type="caution">
    <text evidence="2">The sequence shown here is derived from an EMBL/GenBank/DDBJ whole genome shotgun (WGS) entry which is preliminary data.</text>
</comment>
<protein>
    <submittedName>
        <fullName evidence="2">Uncharacterized protein</fullName>
    </submittedName>
</protein>
<evidence type="ECO:0000313" key="3">
    <source>
        <dbReference type="Proteomes" id="UP001501274"/>
    </source>
</evidence>
<name>A0AAW3C6S9_9TRYP</name>
<feature type="compositionally biased region" description="Low complexity" evidence="1">
    <location>
        <begin position="323"/>
        <end position="338"/>
    </location>
</feature>
<accession>A0AAW3C6S9</accession>
<dbReference type="EMBL" id="JBAMZN010000010">
    <property type="protein sequence ID" value="KAL0529179.1"/>
    <property type="molecule type" value="Genomic_DNA"/>
</dbReference>
<feature type="region of interest" description="Disordered" evidence="1">
    <location>
        <begin position="323"/>
        <end position="344"/>
    </location>
</feature>
<dbReference type="AlphaFoldDB" id="A0AAW3C6S9"/>
<dbReference type="Proteomes" id="UP001501274">
    <property type="component" value="Unassembled WGS sequence"/>
</dbReference>
<feature type="compositionally biased region" description="Basic and acidic residues" evidence="1">
    <location>
        <begin position="10"/>
        <end position="27"/>
    </location>
</feature>
<evidence type="ECO:0000313" key="2">
    <source>
        <dbReference type="EMBL" id="KAL0529179.1"/>
    </source>
</evidence>
<evidence type="ECO:0000256" key="1">
    <source>
        <dbReference type="SAM" id="MobiDB-lite"/>
    </source>
</evidence>
<feature type="region of interest" description="Disordered" evidence="1">
    <location>
        <begin position="243"/>
        <end position="279"/>
    </location>
</feature>
<feature type="compositionally biased region" description="Basic and acidic residues" evidence="1">
    <location>
        <begin position="257"/>
        <end position="266"/>
    </location>
</feature>
<keyword evidence="3" id="KW-1185">Reference proteome</keyword>
<gene>
    <name evidence="2" type="ORF">Q4I28_001449</name>
</gene>
<proteinExistence type="predicted"/>
<reference evidence="2 3" key="1">
    <citation type="submission" date="2024-02" db="EMBL/GenBank/DDBJ databases">
        <title>FIRST GENOME SEQUENCES OF Leishmania (Viannia) shawi, Leishmania (Viannia) lindenbergi AND Leishmania (Viannia) utingensis.</title>
        <authorList>
            <person name="Resadore F."/>
            <person name="Custodio M.G.F."/>
            <person name="Boite M.C."/>
            <person name="Cupolillo E."/>
            <person name="Ferreira G.E.M."/>
        </authorList>
    </citation>
    <scope>NUCLEOTIDE SEQUENCE [LARGE SCALE GENOMIC DNA]</scope>
    <source>
        <strain evidence="2 3">MDAS/BR/1979/M5533</strain>
    </source>
</reference>
<organism evidence="2 3">
    <name type="scientific">Leishmania naiffi</name>
    <dbReference type="NCBI Taxonomy" id="5678"/>
    <lineage>
        <taxon>Eukaryota</taxon>
        <taxon>Discoba</taxon>
        <taxon>Euglenozoa</taxon>
        <taxon>Kinetoplastea</taxon>
        <taxon>Metakinetoplastina</taxon>
        <taxon>Trypanosomatida</taxon>
        <taxon>Trypanosomatidae</taxon>
        <taxon>Leishmaniinae</taxon>
        <taxon>Leishmania</taxon>
        <taxon>Leishmania naiffi species complex</taxon>
    </lineage>
</organism>
<feature type="compositionally biased region" description="Low complexity" evidence="1">
    <location>
        <begin position="41"/>
        <end position="63"/>
    </location>
</feature>
<sequence length="421" mass="45346">MLSNAPPGDGDAHSADHSTREEAREIPHTPSRAPPVEKTPTEASATTTASPSSQGPSLIISTTPTPPLAAQDPLAARRPAPHVSPTLASVTDSITGAGALAALMVTADTVTNPIARLSCEIHTSNSTPARCSQISARAPKARTTALVSPQPVLLRNPYSRDRPCHVDAPHNDGNTSRCAYQHGPTSSSHADVEALLSRQNAVLYDACATRLRVVRQERRVLTTTLEASKKRLEGVKVLLDAWSEKPRQPPATAQTEQAEKAGEVREPQPSNSPRTQETEKIVRQLRALDRANDELRRHYEALEREKKHCLTVHKARLRRVLTAAAPSSTTSRRPSAAAGWDESRASTRSATFARDAQTLDTRLTVAMAQQQALRQELELVMAKERGRMKALTDLQARGFASVHAPDQSGSAITAALRKAAA</sequence>